<dbReference type="PANTHER" id="PTHR39321">
    <property type="entry name" value="NICOTINATE-NUCLEOTIDE ADENYLYLTRANSFERASE-RELATED"/>
    <property type="match status" value="1"/>
</dbReference>
<evidence type="ECO:0000256" key="8">
    <source>
        <dbReference type="ARBA" id="ARBA00023027"/>
    </source>
</evidence>
<dbReference type="RefSeq" id="WP_115360879.1">
    <property type="nucleotide sequence ID" value="NZ_CP038012.1"/>
</dbReference>
<evidence type="ECO:0000256" key="6">
    <source>
        <dbReference type="ARBA" id="ARBA00022741"/>
    </source>
</evidence>
<gene>
    <name evidence="10 12" type="primary">nadD</name>
    <name evidence="12" type="ORF">NCTC4822_01474</name>
</gene>
<dbReference type="NCBIfam" id="NF000841">
    <property type="entry name" value="PRK00071.1-4"/>
    <property type="match status" value="1"/>
</dbReference>
<evidence type="ECO:0000259" key="11">
    <source>
        <dbReference type="Pfam" id="PF01467"/>
    </source>
</evidence>
<dbReference type="Pfam" id="PF01467">
    <property type="entry name" value="CTP_transf_like"/>
    <property type="match status" value="1"/>
</dbReference>
<evidence type="ECO:0000313" key="13">
    <source>
        <dbReference type="Proteomes" id="UP000254519"/>
    </source>
</evidence>
<protein>
    <recommendedName>
        <fullName evidence="10">Probable nicotinate-nucleotide adenylyltransferase</fullName>
        <ecNumber evidence="10">2.7.7.18</ecNumber>
    </recommendedName>
    <alternativeName>
        <fullName evidence="10">Deamido-NAD(+) diphosphorylase</fullName>
    </alternativeName>
    <alternativeName>
        <fullName evidence="10">Deamido-NAD(+) pyrophosphorylase</fullName>
    </alternativeName>
    <alternativeName>
        <fullName evidence="10">Nicotinate mononucleotide adenylyltransferase</fullName>
        <shortName evidence="10">NaMN adenylyltransferase</shortName>
    </alternativeName>
</protein>
<dbReference type="NCBIfam" id="NF000840">
    <property type="entry name" value="PRK00071.1-3"/>
    <property type="match status" value="1"/>
</dbReference>
<dbReference type="InterPro" id="IPR014729">
    <property type="entry name" value="Rossmann-like_a/b/a_fold"/>
</dbReference>
<keyword evidence="3 10" id="KW-0662">Pyridine nucleotide biosynthesis</keyword>
<dbReference type="GO" id="GO:0009435">
    <property type="term" value="P:NAD+ biosynthetic process"/>
    <property type="evidence" value="ECO:0007669"/>
    <property type="project" value="UniProtKB-UniRule"/>
</dbReference>
<keyword evidence="8 10" id="KW-0520">NAD</keyword>
<evidence type="ECO:0000256" key="3">
    <source>
        <dbReference type="ARBA" id="ARBA00022642"/>
    </source>
</evidence>
<proteinExistence type="inferred from homology"/>
<feature type="domain" description="Cytidyltransferase-like" evidence="11">
    <location>
        <begin position="6"/>
        <end position="162"/>
    </location>
</feature>
<evidence type="ECO:0000256" key="4">
    <source>
        <dbReference type="ARBA" id="ARBA00022679"/>
    </source>
</evidence>
<keyword evidence="6 10" id="KW-0547">Nucleotide-binding</keyword>
<dbReference type="NCBIfam" id="TIGR00482">
    <property type="entry name" value="nicotinate (nicotinamide) nucleotide adenylyltransferase"/>
    <property type="match status" value="1"/>
</dbReference>
<dbReference type="InterPro" id="IPR004821">
    <property type="entry name" value="Cyt_trans-like"/>
</dbReference>
<sequence>MKRVGILGGTYNPPHIGHLIIANEVKHAFALDEVRFMPNALPPHKAADKQVTKEQRLEMVNLAIQGIEGFTASSYEIERGGVSYSFDTMSALMTQDPDVEYFLIIGGDMIDSLHTWHRIDELVELVTIVGVGRPGWKSETDYPVEIIAIPEIDISSTLLRKRFHENGTVTFLTPPAVESFIREEGLYGTGAYKK</sequence>
<reference evidence="12 13" key="1">
    <citation type="submission" date="2018-06" db="EMBL/GenBank/DDBJ databases">
        <authorList>
            <consortium name="Pathogen Informatics"/>
            <person name="Doyle S."/>
        </authorList>
    </citation>
    <scope>NUCLEOTIDE SEQUENCE [LARGE SCALE GENOMIC DNA]</scope>
    <source>
        <strain evidence="13">ATCC 11859 / DSM 33 / NCIB 8841 / NCTC 4822</strain>
    </source>
</reference>
<dbReference type="InterPro" id="IPR005248">
    <property type="entry name" value="NadD/NMNAT"/>
</dbReference>
<evidence type="ECO:0000256" key="5">
    <source>
        <dbReference type="ARBA" id="ARBA00022695"/>
    </source>
</evidence>
<dbReference type="Gene3D" id="3.40.50.620">
    <property type="entry name" value="HUPs"/>
    <property type="match status" value="1"/>
</dbReference>
<organism evidence="12 13">
    <name type="scientific">Sporosarcina pasteurii</name>
    <name type="common">Bacillus pasteurii</name>
    <dbReference type="NCBI Taxonomy" id="1474"/>
    <lineage>
        <taxon>Bacteria</taxon>
        <taxon>Bacillati</taxon>
        <taxon>Bacillota</taxon>
        <taxon>Bacilli</taxon>
        <taxon>Bacillales</taxon>
        <taxon>Caryophanaceae</taxon>
        <taxon>Sporosarcina</taxon>
    </lineage>
</organism>
<keyword evidence="13" id="KW-1185">Reference proteome</keyword>
<keyword evidence="4 10" id="KW-0808">Transferase</keyword>
<comment type="pathway">
    <text evidence="2 10">Cofactor biosynthesis; NAD(+) biosynthesis; deamido-NAD(+) from nicotinate D-ribonucleotide: step 1/1.</text>
</comment>
<dbReference type="Proteomes" id="UP000254519">
    <property type="component" value="Unassembled WGS sequence"/>
</dbReference>
<keyword evidence="7 10" id="KW-0067">ATP-binding</keyword>
<name>A0A380BNC0_SPOPA</name>
<dbReference type="AlphaFoldDB" id="A0A380BNC0"/>
<comment type="function">
    <text evidence="1 10">Catalyzes the reversible adenylation of nicotinate mononucleotide (NaMN) to nicotinic acid adenine dinucleotide (NaAD).</text>
</comment>
<dbReference type="PANTHER" id="PTHR39321:SF3">
    <property type="entry name" value="PHOSPHOPANTETHEINE ADENYLYLTRANSFERASE"/>
    <property type="match status" value="1"/>
</dbReference>
<evidence type="ECO:0000313" key="12">
    <source>
        <dbReference type="EMBL" id="SUJ03829.1"/>
    </source>
</evidence>
<comment type="catalytic activity">
    <reaction evidence="9 10">
        <text>nicotinate beta-D-ribonucleotide + ATP + H(+) = deamido-NAD(+) + diphosphate</text>
        <dbReference type="Rhea" id="RHEA:22860"/>
        <dbReference type="ChEBI" id="CHEBI:15378"/>
        <dbReference type="ChEBI" id="CHEBI:30616"/>
        <dbReference type="ChEBI" id="CHEBI:33019"/>
        <dbReference type="ChEBI" id="CHEBI:57502"/>
        <dbReference type="ChEBI" id="CHEBI:58437"/>
        <dbReference type="EC" id="2.7.7.18"/>
    </reaction>
</comment>
<dbReference type="NCBIfam" id="TIGR00125">
    <property type="entry name" value="cyt_tran_rel"/>
    <property type="match status" value="1"/>
</dbReference>
<comment type="similarity">
    <text evidence="10">Belongs to the NadD family.</text>
</comment>
<dbReference type="EC" id="2.7.7.18" evidence="10"/>
<dbReference type="GO" id="GO:0004515">
    <property type="term" value="F:nicotinate-nucleotide adenylyltransferase activity"/>
    <property type="evidence" value="ECO:0007669"/>
    <property type="project" value="UniProtKB-UniRule"/>
</dbReference>
<dbReference type="CDD" id="cd02165">
    <property type="entry name" value="NMNAT"/>
    <property type="match status" value="1"/>
</dbReference>
<evidence type="ECO:0000256" key="10">
    <source>
        <dbReference type="HAMAP-Rule" id="MF_00244"/>
    </source>
</evidence>
<dbReference type="HAMAP" id="MF_00244">
    <property type="entry name" value="NaMN_adenylyltr"/>
    <property type="match status" value="1"/>
</dbReference>
<dbReference type="SUPFAM" id="SSF52374">
    <property type="entry name" value="Nucleotidylyl transferase"/>
    <property type="match status" value="1"/>
</dbReference>
<evidence type="ECO:0000256" key="1">
    <source>
        <dbReference type="ARBA" id="ARBA00002324"/>
    </source>
</evidence>
<keyword evidence="5 10" id="KW-0548">Nucleotidyltransferase</keyword>
<evidence type="ECO:0000256" key="7">
    <source>
        <dbReference type="ARBA" id="ARBA00022840"/>
    </source>
</evidence>
<dbReference type="UniPathway" id="UPA00253">
    <property type="reaction ID" value="UER00332"/>
</dbReference>
<accession>A0A380BNC0</accession>
<dbReference type="GO" id="GO:0005524">
    <property type="term" value="F:ATP binding"/>
    <property type="evidence" value="ECO:0007669"/>
    <property type="project" value="UniProtKB-KW"/>
</dbReference>
<evidence type="ECO:0000256" key="9">
    <source>
        <dbReference type="ARBA" id="ARBA00048721"/>
    </source>
</evidence>
<dbReference type="EMBL" id="UGYZ01000002">
    <property type="protein sequence ID" value="SUJ03829.1"/>
    <property type="molecule type" value="Genomic_DNA"/>
</dbReference>
<dbReference type="OrthoDB" id="5295945at2"/>
<evidence type="ECO:0000256" key="2">
    <source>
        <dbReference type="ARBA" id="ARBA00005019"/>
    </source>
</evidence>